<protein>
    <submittedName>
        <fullName evidence="1">Uncharacterized protein</fullName>
    </submittedName>
</protein>
<accession>A0A2C6ATD1</accession>
<reference evidence="1 2" key="1">
    <citation type="submission" date="2017-06" db="EMBL/GenBank/DDBJ databases">
        <title>Draft genome sequence of Fusobacterium nucleatum subsp. polymorphum KCOM 1002 (=ChDC F175).</title>
        <authorList>
            <person name="Kook J.-K."/>
            <person name="Park S.-N."/>
            <person name="Lim Y.K."/>
            <person name="Roh H."/>
        </authorList>
    </citation>
    <scope>NUCLEOTIDE SEQUENCE [LARGE SCALE GENOMIC DNA]</scope>
    <source>
        <strain evidence="2">KCOM 1002 (ChDC F175)</strain>
    </source>
</reference>
<comment type="caution">
    <text evidence="1">The sequence shown here is derived from an EMBL/GenBank/DDBJ whole genome shotgun (WGS) entry which is preliminary data.</text>
</comment>
<dbReference type="Proteomes" id="UP000225199">
    <property type="component" value="Unassembled WGS sequence"/>
</dbReference>
<dbReference type="AlphaFoldDB" id="A0A2C6ATD1"/>
<dbReference type="RefSeq" id="WP_098978582.1">
    <property type="nucleotide sequence ID" value="NZ_NIRJ01000001.1"/>
</dbReference>
<evidence type="ECO:0000313" key="2">
    <source>
        <dbReference type="Proteomes" id="UP000225199"/>
    </source>
</evidence>
<sequence length="79" mass="9304">MEELFFKDKVSAKIFYLTQLTGETQMKFLGITMAHYSNKKLAEKWRDEQLKVLKNCEHGFKDLAIEKLEKIYKGMGGKR</sequence>
<gene>
    <name evidence="1" type="ORF">CA840_04085</name>
</gene>
<name>A0A2C6ATD1_FUSNP</name>
<dbReference type="EMBL" id="NIRJ01000001">
    <property type="protein sequence ID" value="PHH96577.1"/>
    <property type="molecule type" value="Genomic_DNA"/>
</dbReference>
<organism evidence="1 2">
    <name type="scientific">Fusobacterium nucleatum subsp. polymorphum</name>
    <name type="common">Fusobacterium polymorphum</name>
    <dbReference type="NCBI Taxonomy" id="76857"/>
    <lineage>
        <taxon>Bacteria</taxon>
        <taxon>Fusobacteriati</taxon>
        <taxon>Fusobacteriota</taxon>
        <taxon>Fusobacteriia</taxon>
        <taxon>Fusobacteriales</taxon>
        <taxon>Fusobacteriaceae</taxon>
        <taxon>Fusobacterium</taxon>
    </lineage>
</organism>
<evidence type="ECO:0000313" key="1">
    <source>
        <dbReference type="EMBL" id="PHH96577.1"/>
    </source>
</evidence>
<proteinExistence type="predicted"/>